<dbReference type="Pfam" id="PF00108">
    <property type="entry name" value="Thiolase_N"/>
    <property type="match status" value="1"/>
</dbReference>
<evidence type="ECO:0000259" key="9">
    <source>
        <dbReference type="Pfam" id="PF00108"/>
    </source>
</evidence>
<dbReference type="PIRSF" id="PIRSF000429">
    <property type="entry name" value="Ac-CoA_Ac_transf"/>
    <property type="match status" value="1"/>
</dbReference>
<gene>
    <name evidence="11" type="ORF">DEF24_05795</name>
</gene>
<dbReference type="RefSeq" id="WP_114433203.1">
    <property type="nucleotide sequence ID" value="NZ_QEIN01000030.1"/>
</dbReference>
<dbReference type="InterPro" id="IPR016039">
    <property type="entry name" value="Thiolase-like"/>
</dbReference>
<dbReference type="SUPFAM" id="SSF53901">
    <property type="entry name" value="Thiolase-like"/>
    <property type="match status" value="2"/>
</dbReference>
<evidence type="ECO:0000259" key="10">
    <source>
        <dbReference type="Pfam" id="PF02803"/>
    </source>
</evidence>
<dbReference type="PROSITE" id="PS00099">
    <property type="entry name" value="THIOLASE_3"/>
    <property type="match status" value="1"/>
</dbReference>
<evidence type="ECO:0000256" key="8">
    <source>
        <dbReference type="RuleBase" id="RU003557"/>
    </source>
</evidence>
<evidence type="ECO:0000256" key="3">
    <source>
        <dbReference type="ARBA" id="ARBA00022679"/>
    </source>
</evidence>
<dbReference type="NCBIfam" id="TIGR01930">
    <property type="entry name" value="AcCoA-C-Actrans"/>
    <property type="match status" value="1"/>
</dbReference>
<comment type="similarity">
    <text evidence="1 8">Belongs to the thiolase-like superfamily. Thiolase family.</text>
</comment>
<dbReference type="FunFam" id="3.40.47.10:FF:000010">
    <property type="entry name" value="Acetyl-CoA acetyltransferase (Thiolase)"/>
    <property type="match status" value="1"/>
</dbReference>
<dbReference type="GO" id="GO:0003985">
    <property type="term" value="F:acetyl-CoA C-acetyltransferase activity"/>
    <property type="evidence" value="ECO:0007669"/>
    <property type="project" value="UniProtKB-EC"/>
</dbReference>
<accession>A0A368T8V5</accession>
<protein>
    <recommendedName>
        <fullName evidence="6">Probable acetyl-CoA acetyltransferase</fullName>
        <ecNumber evidence="2">2.3.1.9</ecNumber>
    </recommendedName>
    <alternativeName>
        <fullName evidence="5">Acetoacetyl-CoA thiolase</fullName>
    </alternativeName>
</protein>
<name>A0A368T8V5_9ACTN</name>
<dbReference type="EMBL" id="QEIN01000030">
    <property type="protein sequence ID" value="RCV60875.1"/>
    <property type="molecule type" value="Genomic_DNA"/>
</dbReference>
<feature type="active site" description="Acyl-thioester intermediate" evidence="7">
    <location>
        <position position="88"/>
    </location>
</feature>
<evidence type="ECO:0000256" key="1">
    <source>
        <dbReference type="ARBA" id="ARBA00010982"/>
    </source>
</evidence>
<keyword evidence="4 8" id="KW-0012">Acyltransferase</keyword>
<dbReference type="Gene3D" id="3.40.47.10">
    <property type="match status" value="2"/>
</dbReference>
<feature type="active site" description="Proton acceptor" evidence="7">
    <location>
        <position position="349"/>
    </location>
</feature>
<feature type="domain" description="Thiolase C-terminal" evidence="10">
    <location>
        <begin position="272"/>
        <end position="391"/>
    </location>
</feature>
<organism evidence="11 12">
    <name type="scientific">Marinitenerispora sediminis</name>
    <dbReference type="NCBI Taxonomy" id="1931232"/>
    <lineage>
        <taxon>Bacteria</taxon>
        <taxon>Bacillati</taxon>
        <taxon>Actinomycetota</taxon>
        <taxon>Actinomycetes</taxon>
        <taxon>Streptosporangiales</taxon>
        <taxon>Nocardiopsidaceae</taxon>
        <taxon>Marinitenerispora</taxon>
    </lineage>
</organism>
<dbReference type="PANTHER" id="PTHR18919:SF107">
    <property type="entry name" value="ACETYL-COA ACETYLTRANSFERASE, CYTOSOLIC"/>
    <property type="match status" value="1"/>
</dbReference>
<dbReference type="Pfam" id="PF02803">
    <property type="entry name" value="Thiolase_C"/>
    <property type="match status" value="1"/>
</dbReference>
<feature type="domain" description="Thiolase N-terminal" evidence="9">
    <location>
        <begin position="5"/>
        <end position="262"/>
    </location>
</feature>
<dbReference type="InterPro" id="IPR020616">
    <property type="entry name" value="Thiolase_N"/>
</dbReference>
<sequence>MPGSVIVSGARTPIGRLLGALAGFSAVDLGAIAVRAALERAGITGDQVDYVVLGQVLQAGQGQIPSRQAAVRAGVPMNVPSLTINKVCLSGLDAIALADQLIAAGEFDVVVAGGMESMTNAPHLLPKSRHGYKYGSIEVLDATAHDGLTDAFDAESMGASTERHNARLGITREEQDAFAARSHQRAAAAVKDGRFDAEIVPVSIPQRRGEPRLFTEDEGVRADTTVETLGRLRPAFAEDGTITAGSSSQISDGACAVVVMSRRRAEELGCPVLAEIGAHGNVAGPDNSLQSQPSNAINHALGKAGARVGDLDLIEINEAFASVAVQSVRDLGVSEDIVNVNGGAIALGHPIGASGARLALHLVHELRRRGGGLGAAALCGGGGQGDALLLRVPAS</sequence>
<dbReference type="InterPro" id="IPR002155">
    <property type="entry name" value="Thiolase"/>
</dbReference>
<keyword evidence="12" id="KW-1185">Reference proteome</keyword>
<feature type="active site" description="Proton acceptor" evidence="7">
    <location>
        <position position="379"/>
    </location>
</feature>
<dbReference type="PROSITE" id="PS00737">
    <property type="entry name" value="THIOLASE_2"/>
    <property type="match status" value="1"/>
</dbReference>
<evidence type="ECO:0000256" key="2">
    <source>
        <dbReference type="ARBA" id="ARBA00012705"/>
    </source>
</evidence>
<dbReference type="PANTHER" id="PTHR18919">
    <property type="entry name" value="ACETYL-COA C-ACYLTRANSFERASE"/>
    <property type="match status" value="1"/>
</dbReference>
<evidence type="ECO:0000256" key="4">
    <source>
        <dbReference type="ARBA" id="ARBA00023315"/>
    </source>
</evidence>
<keyword evidence="3 8" id="KW-0808">Transferase</keyword>
<evidence type="ECO:0000256" key="6">
    <source>
        <dbReference type="ARBA" id="ARBA00040529"/>
    </source>
</evidence>
<evidence type="ECO:0000313" key="11">
    <source>
        <dbReference type="EMBL" id="RCV60875.1"/>
    </source>
</evidence>
<dbReference type="CDD" id="cd00751">
    <property type="entry name" value="thiolase"/>
    <property type="match status" value="1"/>
</dbReference>
<dbReference type="Proteomes" id="UP000253318">
    <property type="component" value="Unassembled WGS sequence"/>
</dbReference>
<proteinExistence type="inferred from homology"/>
<evidence type="ECO:0000256" key="5">
    <source>
        <dbReference type="ARBA" id="ARBA00030755"/>
    </source>
</evidence>
<dbReference type="PROSITE" id="PS00098">
    <property type="entry name" value="THIOLASE_1"/>
    <property type="match status" value="1"/>
</dbReference>
<dbReference type="InterPro" id="IPR020610">
    <property type="entry name" value="Thiolase_AS"/>
</dbReference>
<comment type="caution">
    <text evidence="11">The sequence shown here is derived from an EMBL/GenBank/DDBJ whole genome shotgun (WGS) entry which is preliminary data.</text>
</comment>
<evidence type="ECO:0000256" key="7">
    <source>
        <dbReference type="PIRSR" id="PIRSR000429-1"/>
    </source>
</evidence>
<evidence type="ECO:0000313" key="12">
    <source>
        <dbReference type="Proteomes" id="UP000253318"/>
    </source>
</evidence>
<dbReference type="EC" id="2.3.1.9" evidence="2"/>
<dbReference type="OrthoDB" id="3761315at2"/>
<dbReference type="InterPro" id="IPR020617">
    <property type="entry name" value="Thiolase_C"/>
</dbReference>
<dbReference type="InterPro" id="IPR020613">
    <property type="entry name" value="Thiolase_CS"/>
</dbReference>
<dbReference type="InterPro" id="IPR020615">
    <property type="entry name" value="Thiolase_acyl_enz_int_AS"/>
</dbReference>
<reference evidence="11 12" key="1">
    <citation type="submission" date="2018-04" db="EMBL/GenBank/DDBJ databases">
        <title>Novel actinobacteria from marine sediment.</title>
        <authorList>
            <person name="Ng Z.Y."/>
            <person name="Tan G.Y.A."/>
        </authorList>
    </citation>
    <scope>NUCLEOTIDE SEQUENCE [LARGE SCALE GENOMIC DNA]</scope>
    <source>
        <strain evidence="11 12">TPS81</strain>
    </source>
</reference>
<dbReference type="AlphaFoldDB" id="A0A368T8V5"/>